<dbReference type="InterPro" id="IPR002589">
    <property type="entry name" value="Macro_dom"/>
</dbReference>
<dbReference type="InterPro" id="IPR057043">
    <property type="entry name" value="PARP14_KH_2"/>
</dbReference>
<comment type="similarity">
    <text evidence="6">Belongs to the ARTD/PARP family.</text>
</comment>
<dbReference type="PROSITE" id="PS51059">
    <property type="entry name" value="PARP_CATALYTIC"/>
    <property type="match status" value="1"/>
</dbReference>
<dbReference type="CTD" id="791754"/>
<evidence type="ECO:0000256" key="1">
    <source>
        <dbReference type="ARBA" id="ARBA00004123"/>
    </source>
</evidence>
<feature type="domain" description="Macro" evidence="10">
    <location>
        <begin position="1207"/>
        <end position="1381"/>
    </location>
</feature>
<feature type="region of interest" description="Disordered" evidence="8">
    <location>
        <begin position="1188"/>
        <end position="1208"/>
    </location>
</feature>
<proteinExistence type="inferred from homology"/>
<evidence type="ECO:0000256" key="8">
    <source>
        <dbReference type="SAM" id="MobiDB-lite"/>
    </source>
</evidence>
<feature type="region of interest" description="Disordered" evidence="8">
    <location>
        <begin position="77"/>
        <end position="142"/>
    </location>
</feature>
<dbReference type="Ensembl" id="ENSKMAT00000026124.1">
    <property type="protein sequence ID" value="ENSKMAP00000025799.1"/>
    <property type="gene ID" value="ENSKMAG00000019118.1"/>
</dbReference>
<dbReference type="Pfam" id="PF23245">
    <property type="entry name" value="RRM_PARP14_2"/>
    <property type="match status" value="1"/>
</dbReference>
<dbReference type="InterPro" id="IPR054596">
    <property type="entry name" value="PARP14_WWE"/>
</dbReference>
<dbReference type="Gene3D" id="3.30.720.50">
    <property type="match status" value="1"/>
</dbReference>
<dbReference type="InterPro" id="IPR057047">
    <property type="entry name" value="PARP14_KH_5"/>
</dbReference>
<dbReference type="Pfam" id="PF23248">
    <property type="entry name" value="KH_PARP14_2"/>
    <property type="match status" value="1"/>
</dbReference>
<keyword evidence="3 7" id="KW-0808">Transferase</keyword>
<evidence type="ECO:0000259" key="9">
    <source>
        <dbReference type="PROSITE" id="PS51059"/>
    </source>
</evidence>
<evidence type="ECO:0000256" key="4">
    <source>
        <dbReference type="ARBA" id="ARBA00023027"/>
    </source>
</evidence>
<dbReference type="EC" id="2.4.2.-" evidence="7"/>
<dbReference type="InterPro" id="IPR057044">
    <property type="entry name" value="PARP14_KH_1"/>
</dbReference>
<dbReference type="FunFam" id="3.90.228.10:FF:000008">
    <property type="entry name" value="Poly [ADP-ribose] polymerase"/>
    <property type="match status" value="1"/>
</dbReference>
<dbReference type="RefSeq" id="XP_017276145.1">
    <property type="nucleotide sequence ID" value="XM_017420656.3"/>
</dbReference>
<keyword evidence="2 7" id="KW-0328">Glycosyltransferase</keyword>
<dbReference type="InterPro" id="IPR012677">
    <property type="entry name" value="Nucleotide-bd_a/b_plait_sf"/>
</dbReference>
<reference evidence="11" key="2">
    <citation type="submission" date="2025-09" db="UniProtKB">
        <authorList>
            <consortium name="Ensembl"/>
        </authorList>
    </citation>
    <scope>IDENTIFICATION</scope>
</reference>
<comment type="subcellular location">
    <subcellularLocation>
        <location evidence="1">Nucleus</location>
    </subcellularLocation>
</comment>
<name>A0A3Q3BL27_KRYMA</name>
<feature type="domain" description="PARP catalytic" evidence="9">
    <location>
        <begin position="1609"/>
        <end position="1803"/>
    </location>
</feature>
<dbReference type="SUPFAM" id="SSF52949">
    <property type="entry name" value="Macro domain-like"/>
    <property type="match status" value="3"/>
</dbReference>
<dbReference type="InterPro" id="IPR057051">
    <property type="entry name" value="PARP14_RPM_1"/>
</dbReference>
<dbReference type="InterPro" id="IPR057049">
    <property type="entry name" value="PARP14_KH_8"/>
</dbReference>
<dbReference type="Gene3D" id="3.30.70.330">
    <property type="match status" value="2"/>
</dbReference>
<dbReference type="GO" id="GO:0005634">
    <property type="term" value="C:nucleus"/>
    <property type="evidence" value="ECO:0007669"/>
    <property type="project" value="UniProtKB-SubCell"/>
</dbReference>
<dbReference type="CDD" id="cd01439">
    <property type="entry name" value="TCCD_inducible_PARP_like"/>
    <property type="match status" value="1"/>
</dbReference>
<dbReference type="InterPro" id="IPR057045">
    <property type="entry name" value="PARP14_KH_3"/>
</dbReference>
<dbReference type="GO" id="GO:0003714">
    <property type="term" value="F:transcription corepressor activity"/>
    <property type="evidence" value="ECO:0007669"/>
    <property type="project" value="TreeGrafter"/>
</dbReference>
<keyword evidence="4 7" id="KW-0520">NAD</keyword>
<dbReference type="SUPFAM" id="SSF117839">
    <property type="entry name" value="WWE domain"/>
    <property type="match status" value="1"/>
</dbReference>
<evidence type="ECO:0000256" key="5">
    <source>
        <dbReference type="ARBA" id="ARBA00023242"/>
    </source>
</evidence>
<evidence type="ECO:0000256" key="3">
    <source>
        <dbReference type="ARBA" id="ARBA00022679"/>
    </source>
</evidence>
<dbReference type="InterPro" id="IPR037197">
    <property type="entry name" value="WWE_dom_sf"/>
</dbReference>
<dbReference type="PROSITE" id="PS51154">
    <property type="entry name" value="MACRO"/>
    <property type="match status" value="3"/>
</dbReference>
<organism evidence="11 12">
    <name type="scientific">Kryptolebias marmoratus</name>
    <name type="common">Mangrove killifish</name>
    <name type="synonym">Rivulus marmoratus</name>
    <dbReference type="NCBI Taxonomy" id="37003"/>
    <lineage>
        <taxon>Eukaryota</taxon>
        <taxon>Metazoa</taxon>
        <taxon>Chordata</taxon>
        <taxon>Craniata</taxon>
        <taxon>Vertebrata</taxon>
        <taxon>Euteleostomi</taxon>
        <taxon>Actinopterygii</taxon>
        <taxon>Neopterygii</taxon>
        <taxon>Teleostei</taxon>
        <taxon>Neoteleostei</taxon>
        <taxon>Acanthomorphata</taxon>
        <taxon>Ovalentaria</taxon>
        <taxon>Atherinomorphae</taxon>
        <taxon>Cyprinodontiformes</taxon>
        <taxon>Rivulidae</taxon>
        <taxon>Kryptolebias</taxon>
    </lineage>
</organism>
<dbReference type="GeneID" id="108238521"/>
<feature type="domain" description="Macro" evidence="10">
    <location>
        <begin position="996"/>
        <end position="1181"/>
    </location>
</feature>
<dbReference type="Pfam" id="PF23249">
    <property type="entry name" value="KH_PARP14_3"/>
    <property type="match status" value="1"/>
</dbReference>
<dbReference type="Pfam" id="PF23084">
    <property type="entry name" value="KH_PARP14_1"/>
    <property type="match status" value="1"/>
</dbReference>
<evidence type="ECO:0000313" key="11">
    <source>
        <dbReference type="Ensembl" id="ENSKMAP00000025799.1"/>
    </source>
</evidence>
<dbReference type="InterPro" id="IPR052056">
    <property type="entry name" value="Mono-ARTD/PARP"/>
</dbReference>
<dbReference type="STRING" id="37003.ENSKMAP00000025799"/>
<sequence>MADGYEFPLLVELEESSTPRLKNKLVKYFQSKKSLGGDCEVDYETGSSTALLRFRSEEDQRRVLRKDSHQINLETGLLKMTVRLPSEQETTQEDSSDGGSKKSDVSETSKPPAADKCTPVKEAQAEAKGRDDAADDATDEELCSTSAVLENIPDSVNQEFLEMLVENVIKDLTSTTASLFTLEVIPEGSCGVVTFQNGKDNSDFIAKCPKNRMFTRMKLSVRPLEVTEQVVAEGIPNCNVDVVELHFENEGGDVEDVRINEAEQSAIITFKNPQDARTVLNKKHKIKKEEFKVYPFYKSLGVALYGKDKPSPKLPAAISEPIDGAVLTYLKNNKAAAETVRCDLAKHFCNITLDQSTVRLSPTPSILKEKDAKTIIKEWANTVKSAFAQAMSKFKAFKLSLESEVWKESEEKIKQTLQNEDVVVVPDKASGVLSVAGLVTDVNRLEKPLTEVLNKAQQIVRREKLSKTQDIKVSPPLFHILSQDGLKDKLKQVCPELKVSYDKLNSVVKVTGFVDEIIDASKVINDAMFTLKRQNLEVDTYLFDTMKDEQQEDLTDALLTAYAINAALEISAHSIQLIAVSDREILDAQDHLKQLLISQHIDVEDNKVLKMPEWQHLVSQLESANSESGKKSRIYTTPQKVVVSGHKDSVTKVSNELEDFLTQNSHDEENIAVEADLIIEYLQSQTTLPSLLKQLESNVDVSYVKEAIILSGPRAAVKQYKNIVEDIVYSVFFEPFKVSKPGANKLFIKKETMYVPLIKNETGCLVQLVEEQDDFVHVQKSVYQIQTADGVEIAVFKADMCTYPVDAVINPSNEDLNHNGGLAGALLKAAGPQLQSECNKIITTKGKLKPGNCVITGAGGQLCCKNIIHAVGPKFEKAKSMKAEAQLKRTVKESLELAERQGCLSVALPAISRGLGFPLNLCVFTIVRAVKEYCDEKADDNTLKKIHLVDNKDTVVKVMEDAIKQEFGNQGVHPPQPASLPKLIKPPQVKLPVLSQSLCRVQTKEGLEIILKKGQIEAAKTEVIVNTVFDDLALNRGAVSNAILAAAGPKLQQLVTDQNPKGTHGEVIVTDGCKLKSKKVFHVVAPSWDKGQGTAEKTLSGIFKECLDMAEKTNLASISFPAIGTGNLSFPKDLVVSLMLDKILDFSSQTPPKHLKKVAIVLYPKDAQTIQAFSDEFIKRFPNASGSLTSTSSSQSTAGAFSKVTSSPGMHETKMGNVTVQVVSGDITKETTDVIVNSSNEDFSLQSGVSKAILDAAGLAVREECQFLGSQPNSGMIMTQPGNLKSKKILHLVGQTDPVKINTSVKEALQLCVKNSHTSISFPAIGTGQGNVQAKQVADSMLDGVIDVMSQNASSALTLIRIVIFQQHMLSDFQTSMQQREAPDPKDTAGIIGKAFQKIKAFFVSEHPEEPKKKEDVIIETVKPKSADFHICGASQANVNAAKKRISNLISDDITIAHITDNDILNFSAADLQHIIDIQKNMSVSISTENKNSQVSVIIEGLSKDVLKAHGEIDNMLRKVRSGQEMKKKWELASAVADWQYQSQGLQFQSFDVMTNYLLEQALEKELPNVSVTIKGQVYTVTMPKGPATDSKGNSLQIKRIDKFKDTDIPEDWDAMPPGTTCLCVEIQSGTEEYAEVLKLFQATCNRPVTKIKRIQNPGLWKGLEIKKSELETRNGHQNNERRLFHGTCESTIPIINEQGFNRSYAGKNAACYGNGSYFAVKASYSAQDTYSKPNQNKEKFMYLCRVLTGDFTLGQQHLIAPPSKGTNSVYLYDSVVDNASNPSMFVVFHDIQAYPEYLITFQ</sequence>
<dbReference type="CDD" id="cd02907">
    <property type="entry name" value="Macro_Af1521_BAL-like"/>
    <property type="match status" value="1"/>
</dbReference>
<dbReference type="Pfam" id="PF23085">
    <property type="entry name" value="RRM_PARP14_3"/>
    <property type="match status" value="1"/>
</dbReference>
<keyword evidence="12" id="KW-1185">Reference proteome</keyword>
<evidence type="ECO:0000259" key="10">
    <source>
        <dbReference type="PROSITE" id="PS51154"/>
    </source>
</evidence>
<protein>
    <recommendedName>
        <fullName evidence="7">Poly [ADP-ribose] polymerase</fullName>
        <shortName evidence="7">PARP</shortName>
        <ecNumber evidence="7">2.4.2.-</ecNumber>
    </recommendedName>
</protein>
<dbReference type="GO" id="GO:1990404">
    <property type="term" value="F:NAD+-protein mono-ADP-ribosyltransferase activity"/>
    <property type="evidence" value="ECO:0007669"/>
    <property type="project" value="TreeGrafter"/>
</dbReference>
<feature type="domain" description="Macro" evidence="10">
    <location>
        <begin position="780"/>
        <end position="967"/>
    </location>
</feature>
<evidence type="ECO:0000313" key="12">
    <source>
        <dbReference type="Proteomes" id="UP000264800"/>
    </source>
</evidence>
<dbReference type="Gene3D" id="3.40.220.10">
    <property type="entry name" value="Leucine Aminopeptidase, subunit E, domain 1"/>
    <property type="match status" value="3"/>
</dbReference>
<dbReference type="InterPro" id="IPR012317">
    <property type="entry name" value="Poly(ADP-ribose)pol_cat_dom"/>
</dbReference>
<dbReference type="GO" id="GO:0005737">
    <property type="term" value="C:cytoplasm"/>
    <property type="evidence" value="ECO:0007669"/>
    <property type="project" value="TreeGrafter"/>
</dbReference>
<evidence type="ECO:0000256" key="2">
    <source>
        <dbReference type="ARBA" id="ARBA00022676"/>
    </source>
</evidence>
<dbReference type="CDD" id="cd02903">
    <property type="entry name" value="Macro_BAL-like"/>
    <property type="match status" value="2"/>
</dbReference>
<dbReference type="Pfam" id="PF00644">
    <property type="entry name" value="PARP"/>
    <property type="match status" value="1"/>
</dbReference>
<dbReference type="OMA" id="GQLCCKK"/>
<feature type="compositionally biased region" description="Low complexity" evidence="8">
    <location>
        <begin position="1188"/>
        <end position="1202"/>
    </location>
</feature>
<dbReference type="PANTHER" id="PTHR14453:SF89">
    <property type="entry name" value="PROTEIN MONO-ADP-RIBOSYLTRANSFERASE PARP14"/>
    <property type="match status" value="1"/>
</dbReference>
<keyword evidence="5" id="KW-0539">Nucleus</keyword>
<dbReference type="SUPFAM" id="SSF56399">
    <property type="entry name" value="ADP-ribosylation"/>
    <property type="match status" value="1"/>
</dbReference>
<dbReference type="GO" id="GO:0010629">
    <property type="term" value="P:negative regulation of gene expression"/>
    <property type="evidence" value="ECO:0007669"/>
    <property type="project" value="TreeGrafter"/>
</dbReference>
<dbReference type="GeneTree" id="ENSGT00940000154311"/>
<evidence type="ECO:0000256" key="7">
    <source>
        <dbReference type="RuleBase" id="RU362114"/>
    </source>
</evidence>
<dbReference type="Proteomes" id="UP000264800">
    <property type="component" value="Unplaced"/>
</dbReference>
<dbReference type="Pfam" id="PF22005">
    <property type="entry name" value="WWE_1"/>
    <property type="match status" value="1"/>
</dbReference>
<dbReference type="GO" id="GO:0070212">
    <property type="term" value="P:protein poly-ADP-ribosylation"/>
    <property type="evidence" value="ECO:0007669"/>
    <property type="project" value="TreeGrafter"/>
</dbReference>
<feature type="compositionally biased region" description="Acidic residues" evidence="8">
    <location>
        <begin position="133"/>
        <end position="142"/>
    </location>
</feature>
<reference evidence="11" key="1">
    <citation type="submission" date="2025-08" db="UniProtKB">
        <authorList>
            <consortium name="Ensembl"/>
        </authorList>
    </citation>
    <scope>IDENTIFICATION</scope>
</reference>
<dbReference type="Gene3D" id="3.90.228.10">
    <property type="match status" value="1"/>
</dbReference>
<dbReference type="PANTHER" id="PTHR14453">
    <property type="entry name" value="PARP/ZINC FINGER CCCH TYPE DOMAIN CONTAINING PROTEIN"/>
    <property type="match status" value="1"/>
</dbReference>
<dbReference type="InterPro" id="IPR057050">
    <property type="entry name" value="RRM_PARP14_2"/>
</dbReference>
<dbReference type="KEGG" id="kmr:108238521"/>
<dbReference type="Pfam" id="PF23222">
    <property type="entry name" value="RRM_PARP14_1"/>
    <property type="match status" value="1"/>
</dbReference>
<dbReference type="OrthoDB" id="6133115at2759"/>
<accession>A0A3Q3BL27</accession>
<evidence type="ECO:0000256" key="6">
    <source>
        <dbReference type="ARBA" id="ARBA00024347"/>
    </source>
</evidence>
<feature type="compositionally biased region" description="Basic and acidic residues" evidence="8">
    <location>
        <begin position="123"/>
        <end position="132"/>
    </location>
</feature>
<dbReference type="Pfam" id="PF23254">
    <property type="entry name" value="KH_PARP14_8"/>
    <property type="match status" value="1"/>
</dbReference>
<dbReference type="InterPro" id="IPR043472">
    <property type="entry name" value="Macro_dom-like"/>
</dbReference>
<dbReference type="Pfam" id="PF23252">
    <property type="entry name" value="KH_PARP14_5"/>
    <property type="match status" value="1"/>
</dbReference>
<dbReference type="Pfam" id="PF01661">
    <property type="entry name" value="Macro"/>
    <property type="match status" value="3"/>
</dbReference>
<dbReference type="GO" id="GO:0003950">
    <property type="term" value="F:NAD+ poly-ADP-ribosyltransferase activity"/>
    <property type="evidence" value="ECO:0007669"/>
    <property type="project" value="UniProtKB-UniRule"/>
</dbReference>
<dbReference type="SMART" id="SM00506">
    <property type="entry name" value="A1pp"/>
    <property type="match status" value="3"/>
</dbReference>